<dbReference type="AlphaFoldDB" id="A0A4R2EVQ1"/>
<keyword evidence="5" id="KW-1185">Reference proteome</keyword>
<name>A0A4R2EVQ1_9BACT</name>
<dbReference type="OrthoDB" id="9789566at2"/>
<gene>
    <name evidence="4" type="ORF">CLV25_101465</name>
</gene>
<dbReference type="PANTHER" id="PTHR30328">
    <property type="entry name" value="TRANSCRIPTIONAL REPRESSOR"/>
    <property type="match status" value="1"/>
</dbReference>
<comment type="caution">
    <text evidence="4">The sequence shown here is derived from an EMBL/GenBank/DDBJ whole genome shotgun (WGS) entry which is preliminary data.</text>
</comment>
<dbReference type="InterPro" id="IPR050109">
    <property type="entry name" value="HTH-type_TetR-like_transc_reg"/>
</dbReference>
<reference evidence="4 5" key="1">
    <citation type="submission" date="2019-03" db="EMBL/GenBank/DDBJ databases">
        <title>Genomic Encyclopedia of Archaeal and Bacterial Type Strains, Phase II (KMG-II): from individual species to whole genera.</title>
        <authorList>
            <person name="Goeker M."/>
        </authorList>
    </citation>
    <scope>NUCLEOTIDE SEQUENCE [LARGE SCALE GENOMIC DNA]</scope>
    <source>
        <strain evidence="4 5">RL-C</strain>
    </source>
</reference>
<dbReference type="Proteomes" id="UP000294830">
    <property type="component" value="Unassembled WGS sequence"/>
</dbReference>
<accession>A0A4R2EVQ1</accession>
<dbReference type="PROSITE" id="PS50977">
    <property type="entry name" value="HTH_TETR_2"/>
    <property type="match status" value="1"/>
</dbReference>
<dbReference type="EMBL" id="SLWB01000001">
    <property type="protein sequence ID" value="TCN73244.1"/>
    <property type="molecule type" value="Genomic_DNA"/>
</dbReference>
<dbReference type="RefSeq" id="WP_131838018.1">
    <property type="nucleotide sequence ID" value="NZ_SLWB01000001.1"/>
</dbReference>
<dbReference type="PANTHER" id="PTHR30328:SF54">
    <property type="entry name" value="HTH-TYPE TRANSCRIPTIONAL REPRESSOR SCO4008"/>
    <property type="match status" value="1"/>
</dbReference>
<evidence type="ECO:0000259" key="3">
    <source>
        <dbReference type="PROSITE" id="PS50977"/>
    </source>
</evidence>
<proteinExistence type="predicted"/>
<dbReference type="InterPro" id="IPR036271">
    <property type="entry name" value="Tet_transcr_reg_TetR-rel_C_sf"/>
</dbReference>
<dbReference type="PRINTS" id="PR00455">
    <property type="entry name" value="HTHTETR"/>
</dbReference>
<protein>
    <submittedName>
        <fullName evidence="4">AcrR family transcriptional regulator</fullName>
    </submittedName>
</protein>
<dbReference type="Gene3D" id="1.10.357.10">
    <property type="entry name" value="Tetracycline Repressor, domain 2"/>
    <property type="match status" value="1"/>
</dbReference>
<evidence type="ECO:0000256" key="1">
    <source>
        <dbReference type="ARBA" id="ARBA00023125"/>
    </source>
</evidence>
<dbReference type="InterPro" id="IPR009057">
    <property type="entry name" value="Homeodomain-like_sf"/>
</dbReference>
<keyword evidence="1 2" id="KW-0238">DNA-binding</keyword>
<feature type="DNA-binding region" description="H-T-H motif" evidence="2">
    <location>
        <begin position="26"/>
        <end position="45"/>
    </location>
</feature>
<dbReference type="SUPFAM" id="SSF48498">
    <property type="entry name" value="Tetracyclin repressor-like, C-terminal domain"/>
    <property type="match status" value="1"/>
</dbReference>
<dbReference type="InterPro" id="IPR001647">
    <property type="entry name" value="HTH_TetR"/>
</dbReference>
<sequence length="199" mass="22752">MEQSPEEKILAAAKKVFLEKGLDGARMQEIADEAGMSKASLHYYYRSKQHLFDGIYMQVFSDVLPRIFGIFMSDLPLCEIIRNFFEMHIEFLKQNPSISMFVMKEINRVPHLLEKILAEKDVDMLGAVNAKVQEAVDRGEVRPIRGEELMLNMVSLSIFQFAGAPIFKTIGGISDEDFDKLIEERKKTLAEFVISAIKR</sequence>
<dbReference type="GO" id="GO:0003677">
    <property type="term" value="F:DNA binding"/>
    <property type="evidence" value="ECO:0007669"/>
    <property type="project" value="UniProtKB-UniRule"/>
</dbReference>
<dbReference type="SUPFAM" id="SSF46689">
    <property type="entry name" value="Homeodomain-like"/>
    <property type="match status" value="1"/>
</dbReference>
<evidence type="ECO:0000313" key="5">
    <source>
        <dbReference type="Proteomes" id="UP000294830"/>
    </source>
</evidence>
<evidence type="ECO:0000256" key="2">
    <source>
        <dbReference type="PROSITE-ProRule" id="PRU00335"/>
    </source>
</evidence>
<feature type="domain" description="HTH tetR-type" evidence="3">
    <location>
        <begin position="3"/>
        <end position="63"/>
    </location>
</feature>
<evidence type="ECO:0000313" key="4">
    <source>
        <dbReference type="EMBL" id="TCN73244.1"/>
    </source>
</evidence>
<dbReference type="Pfam" id="PF00440">
    <property type="entry name" value="TetR_N"/>
    <property type="match status" value="1"/>
</dbReference>
<organism evidence="4 5">
    <name type="scientific">Acetobacteroides hydrogenigenes</name>
    <dbReference type="NCBI Taxonomy" id="979970"/>
    <lineage>
        <taxon>Bacteria</taxon>
        <taxon>Pseudomonadati</taxon>
        <taxon>Bacteroidota</taxon>
        <taxon>Bacteroidia</taxon>
        <taxon>Bacteroidales</taxon>
        <taxon>Rikenellaceae</taxon>
        <taxon>Acetobacteroides</taxon>
    </lineage>
</organism>